<feature type="signal peptide" evidence="1">
    <location>
        <begin position="1"/>
        <end position="23"/>
    </location>
</feature>
<organism evidence="2 3">
    <name type="scientific">Kushneria avicenniae</name>
    <dbReference type="NCBI Taxonomy" id="402385"/>
    <lineage>
        <taxon>Bacteria</taxon>
        <taxon>Pseudomonadati</taxon>
        <taxon>Pseudomonadota</taxon>
        <taxon>Gammaproteobacteria</taxon>
        <taxon>Oceanospirillales</taxon>
        <taxon>Halomonadaceae</taxon>
        <taxon>Kushneria</taxon>
    </lineage>
</organism>
<evidence type="ECO:0000256" key="1">
    <source>
        <dbReference type="SAM" id="SignalP"/>
    </source>
</evidence>
<dbReference type="AlphaFoldDB" id="A0A1I1GNH9"/>
<proteinExistence type="predicted"/>
<feature type="chain" id="PRO_5011481040" evidence="1">
    <location>
        <begin position="24"/>
        <end position="140"/>
    </location>
</feature>
<keyword evidence="1" id="KW-0732">Signal</keyword>
<gene>
    <name evidence="2" type="ORF">SAMN05421848_0661</name>
</gene>
<protein>
    <submittedName>
        <fullName evidence="2">Uncharacterized protein</fullName>
    </submittedName>
</protein>
<accession>A0A1I1GNH9</accession>
<dbReference type="RefSeq" id="WP_139215245.1">
    <property type="nucleotide sequence ID" value="NZ_FOLY01000001.1"/>
</dbReference>
<evidence type="ECO:0000313" key="3">
    <source>
        <dbReference type="Proteomes" id="UP000199046"/>
    </source>
</evidence>
<sequence length="140" mass="15443">MHRQLLSTLLLAGLYLSGGFAMAQAEALPEGPFTQTLDKMLQDERLVGYDIRSLTDNDITVELTYSGDHQYSDAELEPFNNGVCYALLETAVKTGLRPFTGGTDIICEAMQRDGTRASAGDLGVSRYERQNDDFVYHGAR</sequence>
<dbReference type="OrthoDB" id="6182881at2"/>
<dbReference type="Proteomes" id="UP000199046">
    <property type="component" value="Unassembled WGS sequence"/>
</dbReference>
<name>A0A1I1GNH9_9GAMM</name>
<evidence type="ECO:0000313" key="2">
    <source>
        <dbReference type="EMBL" id="SFC13061.1"/>
    </source>
</evidence>
<keyword evidence="3" id="KW-1185">Reference proteome</keyword>
<reference evidence="3" key="1">
    <citation type="submission" date="2016-10" db="EMBL/GenBank/DDBJ databases">
        <authorList>
            <person name="Varghese N."/>
            <person name="Submissions S."/>
        </authorList>
    </citation>
    <scope>NUCLEOTIDE SEQUENCE [LARGE SCALE GENOMIC DNA]</scope>
    <source>
        <strain evidence="3">DSM 23439</strain>
    </source>
</reference>
<dbReference type="EMBL" id="FOLY01000001">
    <property type="protein sequence ID" value="SFC13061.1"/>
    <property type="molecule type" value="Genomic_DNA"/>
</dbReference>